<dbReference type="Proteomes" id="UP000230214">
    <property type="component" value="Unassembled WGS sequence"/>
</dbReference>
<gene>
    <name evidence="1" type="ORF">COV24_00670</name>
</gene>
<organism evidence="1 2">
    <name type="scientific">candidate division WWE3 bacterium CG10_big_fil_rev_8_21_14_0_10_32_10</name>
    <dbReference type="NCBI Taxonomy" id="1975090"/>
    <lineage>
        <taxon>Bacteria</taxon>
        <taxon>Katanobacteria</taxon>
    </lineage>
</organism>
<proteinExistence type="predicted"/>
<dbReference type="SUPFAM" id="SSF160246">
    <property type="entry name" value="EspE N-terminal domain-like"/>
    <property type="match status" value="1"/>
</dbReference>
<name>A0A2H0RCP8_UNCKA</name>
<dbReference type="EMBL" id="PCXU01000009">
    <property type="protein sequence ID" value="PIR43824.1"/>
    <property type="molecule type" value="Genomic_DNA"/>
</dbReference>
<reference evidence="1 2" key="1">
    <citation type="submission" date="2017-09" db="EMBL/GenBank/DDBJ databases">
        <title>Depth-based differentiation of microbial function through sediment-hosted aquifers and enrichment of novel symbionts in the deep terrestrial subsurface.</title>
        <authorList>
            <person name="Probst A.J."/>
            <person name="Ladd B."/>
            <person name="Jarett J.K."/>
            <person name="Geller-Mcgrath D.E."/>
            <person name="Sieber C.M."/>
            <person name="Emerson J.B."/>
            <person name="Anantharaman K."/>
            <person name="Thomas B.C."/>
            <person name="Malmstrom R."/>
            <person name="Stieglmeier M."/>
            <person name="Klingl A."/>
            <person name="Woyke T."/>
            <person name="Ryan C.M."/>
            <person name="Banfield J.F."/>
        </authorList>
    </citation>
    <scope>NUCLEOTIDE SEQUENCE [LARGE SCALE GENOMIC DNA]</scope>
    <source>
        <strain evidence="1">CG10_big_fil_rev_8_21_14_0_10_32_10</strain>
    </source>
</reference>
<feature type="non-terminal residue" evidence="1">
    <location>
        <position position="137"/>
    </location>
</feature>
<protein>
    <submittedName>
        <fullName evidence="1">Uncharacterized protein</fullName>
    </submittedName>
</protein>
<sequence length="137" mass="15592">MPLGHLPKINSLLQNDAPKNEDKVIYLTKNEIDNLDKILSKSKLIESSILSEVTNEAQSKKESLLDLLIDKKILSKEDLGKAIAKYYDIDYVNLLDNPPEKEDFYKLPYPFRKSYSAIIYKESQNSLNIVTANPSST</sequence>
<accession>A0A2H0RCP8</accession>
<dbReference type="InterPro" id="IPR037257">
    <property type="entry name" value="T2SS_E_N_sf"/>
</dbReference>
<evidence type="ECO:0000313" key="1">
    <source>
        <dbReference type="EMBL" id="PIR43824.1"/>
    </source>
</evidence>
<dbReference type="AlphaFoldDB" id="A0A2H0RCP8"/>
<comment type="caution">
    <text evidence="1">The sequence shown here is derived from an EMBL/GenBank/DDBJ whole genome shotgun (WGS) entry which is preliminary data.</text>
</comment>
<evidence type="ECO:0000313" key="2">
    <source>
        <dbReference type="Proteomes" id="UP000230214"/>
    </source>
</evidence>